<dbReference type="GO" id="GO:0005840">
    <property type="term" value="C:ribosome"/>
    <property type="evidence" value="ECO:0007669"/>
    <property type="project" value="UniProtKB-KW"/>
</dbReference>
<evidence type="ECO:0000256" key="12">
    <source>
        <dbReference type="RuleBase" id="RU004549"/>
    </source>
</evidence>
<evidence type="ECO:0000256" key="6">
    <source>
        <dbReference type="ARBA" id="ARBA00022980"/>
    </source>
</evidence>
<keyword evidence="4" id="KW-0150">Chloroplast</keyword>
<keyword evidence="10" id="KW-0687">Ribonucleoprotein</keyword>
<keyword evidence="6" id="KW-0689">Ribosomal protein</keyword>
<evidence type="ECO:0000256" key="1">
    <source>
        <dbReference type="ARBA" id="ARBA00004123"/>
    </source>
</evidence>
<evidence type="ECO:0000256" key="8">
    <source>
        <dbReference type="ARBA" id="ARBA00023163"/>
    </source>
</evidence>
<comment type="caution">
    <text evidence="16">The sequence shown here is derived from an EMBL/GenBank/DDBJ whole genome shotgun (WGS) entry which is preliminary data.</text>
</comment>
<keyword evidence="8 12" id="KW-0804">Transcription</keyword>
<dbReference type="Proteomes" id="UP000734854">
    <property type="component" value="Unassembled WGS sequence"/>
</dbReference>
<evidence type="ECO:0000256" key="7">
    <source>
        <dbReference type="ARBA" id="ARBA00023015"/>
    </source>
</evidence>
<dbReference type="InterPro" id="IPR053793">
    <property type="entry name" value="PB1-like"/>
</dbReference>
<accession>A0A8J5HXC4</accession>
<dbReference type="SUPFAM" id="SSF54736">
    <property type="entry name" value="ClpS-like"/>
    <property type="match status" value="1"/>
</dbReference>
<keyword evidence="11 12" id="KW-0927">Auxin signaling pathway</keyword>
<dbReference type="FunFam" id="3.30.1390.10:FF:000001">
    <property type="entry name" value="50S ribosomal protein L7/L12"/>
    <property type="match status" value="1"/>
</dbReference>
<dbReference type="GO" id="GO:1990904">
    <property type="term" value="C:ribonucleoprotein complex"/>
    <property type="evidence" value="ECO:0007669"/>
    <property type="project" value="UniProtKB-KW"/>
</dbReference>
<feature type="transmembrane region" description="Helical" evidence="14">
    <location>
        <begin position="192"/>
        <end position="217"/>
    </location>
</feature>
<dbReference type="CDD" id="cd00387">
    <property type="entry name" value="Ribosomal_L7_L12"/>
    <property type="match status" value="1"/>
</dbReference>
<organism evidence="16 17">
    <name type="scientific">Zingiber officinale</name>
    <name type="common">Ginger</name>
    <name type="synonym">Amomum zingiber</name>
    <dbReference type="NCBI Taxonomy" id="94328"/>
    <lineage>
        <taxon>Eukaryota</taxon>
        <taxon>Viridiplantae</taxon>
        <taxon>Streptophyta</taxon>
        <taxon>Embryophyta</taxon>
        <taxon>Tracheophyta</taxon>
        <taxon>Spermatophyta</taxon>
        <taxon>Magnoliopsida</taxon>
        <taxon>Liliopsida</taxon>
        <taxon>Zingiberales</taxon>
        <taxon>Zingiberaceae</taxon>
        <taxon>Zingiber</taxon>
    </lineage>
</organism>
<dbReference type="SUPFAM" id="SSF54277">
    <property type="entry name" value="CAD &amp; PB1 domains"/>
    <property type="match status" value="1"/>
</dbReference>
<feature type="transmembrane region" description="Helical" evidence="14">
    <location>
        <begin position="14"/>
        <end position="35"/>
    </location>
</feature>
<comment type="similarity">
    <text evidence="12">Belongs to the Aux/IAA family.</text>
</comment>
<keyword evidence="5" id="KW-0934">Plastid</keyword>
<dbReference type="GO" id="GO:0009507">
    <property type="term" value="C:chloroplast"/>
    <property type="evidence" value="ECO:0007669"/>
    <property type="project" value="UniProtKB-SubCell"/>
</dbReference>
<evidence type="ECO:0000256" key="11">
    <source>
        <dbReference type="ARBA" id="ARBA00023294"/>
    </source>
</evidence>
<keyword evidence="14" id="KW-1133">Transmembrane helix</keyword>
<reference evidence="16 17" key="1">
    <citation type="submission" date="2020-08" db="EMBL/GenBank/DDBJ databases">
        <title>Plant Genome Project.</title>
        <authorList>
            <person name="Zhang R.-G."/>
        </authorList>
    </citation>
    <scope>NUCLEOTIDE SEQUENCE [LARGE SCALE GENOMIC DNA]</scope>
    <source>
        <tissue evidence="16">Rhizome</tissue>
    </source>
</reference>
<dbReference type="PANTHER" id="PTHR45987:SF26">
    <property type="entry name" value="LARGE RIBOSOMAL SUBUNIT PROTEIN BL12CX-RELATED"/>
    <property type="match status" value="1"/>
</dbReference>
<evidence type="ECO:0000313" key="17">
    <source>
        <dbReference type="Proteomes" id="UP000734854"/>
    </source>
</evidence>
<keyword evidence="17" id="KW-1185">Reference proteome</keyword>
<dbReference type="Gene3D" id="3.30.1390.10">
    <property type="match status" value="1"/>
</dbReference>
<keyword evidence="9 12" id="KW-0539">Nucleus</keyword>
<dbReference type="InterPro" id="IPR013823">
    <property type="entry name" value="Ribosomal_bL12_C"/>
</dbReference>
<keyword evidence="14" id="KW-0472">Membrane</keyword>
<gene>
    <name evidence="16" type="ORF">ZIOFF_014903</name>
</gene>
<feature type="region of interest" description="Disordered" evidence="13">
    <location>
        <begin position="230"/>
        <end position="249"/>
    </location>
</feature>
<feature type="domain" description="PB1" evidence="15">
    <location>
        <begin position="257"/>
        <end position="344"/>
    </location>
</feature>
<evidence type="ECO:0000256" key="13">
    <source>
        <dbReference type="SAM" id="MobiDB-lite"/>
    </source>
</evidence>
<dbReference type="Pfam" id="PF00542">
    <property type="entry name" value="Ribosomal_L12"/>
    <property type="match status" value="1"/>
</dbReference>
<comment type="similarity">
    <text evidence="3">Belongs to the bacterial ribosomal protein bL12 family.</text>
</comment>
<dbReference type="Pfam" id="PF02309">
    <property type="entry name" value="AUX_IAA"/>
    <property type="match status" value="1"/>
</dbReference>
<evidence type="ECO:0000256" key="2">
    <source>
        <dbReference type="ARBA" id="ARBA00004229"/>
    </source>
</evidence>
<dbReference type="GO" id="GO:0003729">
    <property type="term" value="F:mRNA binding"/>
    <property type="evidence" value="ECO:0007669"/>
    <property type="project" value="TreeGrafter"/>
</dbReference>
<evidence type="ECO:0000256" key="5">
    <source>
        <dbReference type="ARBA" id="ARBA00022640"/>
    </source>
</evidence>
<feature type="compositionally biased region" description="Polar residues" evidence="13">
    <location>
        <begin position="230"/>
        <end position="239"/>
    </location>
</feature>
<evidence type="ECO:0000256" key="10">
    <source>
        <dbReference type="ARBA" id="ARBA00023274"/>
    </source>
</evidence>
<dbReference type="InterPro" id="IPR033389">
    <property type="entry name" value="AUX/IAA_dom"/>
</dbReference>
<evidence type="ECO:0000256" key="14">
    <source>
        <dbReference type="SAM" id="Phobius"/>
    </source>
</evidence>
<dbReference type="EMBL" id="JACMSC010000004">
    <property type="protein sequence ID" value="KAG6524958.1"/>
    <property type="molecule type" value="Genomic_DNA"/>
</dbReference>
<dbReference type="GO" id="GO:0005634">
    <property type="term" value="C:nucleus"/>
    <property type="evidence" value="ECO:0007669"/>
    <property type="project" value="UniProtKB-SubCell"/>
</dbReference>
<name>A0A8J5HXC4_ZINOF</name>
<evidence type="ECO:0000259" key="15">
    <source>
        <dbReference type="PROSITE" id="PS51745"/>
    </source>
</evidence>
<dbReference type="Gene3D" id="3.10.20.90">
    <property type="entry name" value="Phosphatidylinositol 3-kinase Catalytic Subunit, Chain A, domain 1"/>
    <property type="match status" value="1"/>
</dbReference>
<dbReference type="InterPro" id="IPR014719">
    <property type="entry name" value="Ribosomal_bL12_C/ClpS-like"/>
</dbReference>
<dbReference type="AlphaFoldDB" id="A0A8J5HXC4"/>
<keyword evidence="12" id="KW-0678">Repressor</keyword>
<dbReference type="InterPro" id="IPR000206">
    <property type="entry name" value="Ribosomal_bL12"/>
</dbReference>
<evidence type="ECO:0000313" key="16">
    <source>
        <dbReference type="EMBL" id="KAG6524958.1"/>
    </source>
</evidence>
<proteinExistence type="inferred from homology"/>
<dbReference type="PROSITE" id="PS51745">
    <property type="entry name" value="PB1"/>
    <property type="match status" value="1"/>
</dbReference>
<dbReference type="NCBIfam" id="TIGR00855">
    <property type="entry name" value="L12"/>
    <property type="match status" value="1"/>
</dbReference>
<dbReference type="GO" id="GO:0003735">
    <property type="term" value="F:structural constituent of ribosome"/>
    <property type="evidence" value="ECO:0007669"/>
    <property type="project" value="InterPro"/>
</dbReference>
<sequence length="487" mass="54372">MAAYASRNQVTTDIIQQVILFLFLIVVEALALLLARIPFQGPKVRCPVIPPSRLSPLHLRPPACCGLSKDRRDRHHLQDRLGVSASAFAPAAVAVAPGAATDAASGGEAAVEEKTAFDVVIEEVPSNANIATIKVVRALTNLPLKEAKDLIEGLPKKFKEGASKEEAEEAKKQLEEVGAKVSIIYRNGVSPVFFILLSSFTGFGISISMNFMLIEYLRWRARRTLRSVQLNQSQQQNEARNLAGVEDGDDTRQQDLENQIQDPNPFLIESCLGRSVDLTKFDGYDQLIEELDQLFEFKGELMAPNKNWMIVFTDNEDDMMLVGDDPWQEFCAMVRQIFIYPKEEVQKMDSSTLNPKNEDCPDMKENVKETKGSLVKILKKYDKRAGALIRQPFIEKVLQQPFFTTDLLYKLVKECVAMLGHLFPSNNLSISAECDGQNGVPKPAQSGGRVPELEEIKYMQSLYMKSTVAALRSLKQIRSKSSTVKID</sequence>
<keyword evidence="7 12" id="KW-0805">Transcription regulation</keyword>
<dbReference type="GO" id="GO:0006412">
    <property type="term" value="P:translation"/>
    <property type="evidence" value="ECO:0007669"/>
    <property type="project" value="InterPro"/>
</dbReference>
<comment type="subcellular location">
    <subcellularLocation>
        <location evidence="1 12">Nucleus</location>
    </subcellularLocation>
    <subcellularLocation>
        <location evidence="2">Plastid</location>
        <location evidence="2">Chloroplast</location>
    </subcellularLocation>
</comment>
<dbReference type="PANTHER" id="PTHR45987">
    <property type="entry name" value="39S RIBOSOMAL PROTEIN L12"/>
    <property type="match status" value="1"/>
</dbReference>
<comment type="function">
    <text evidence="12">Aux/IAA proteins are short-lived transcriptional factors that function as repressors of early auxin response genes at low auxin concentrations.</text>
</comment>
<evidence type="ECO:0000256" key="4">
    <source>
        <dbReference type="ARBA" id="ARBA00022528"/>
    </source>
</evidence>
<evidence type="ECO:0000256" key="3">
    <source>
        <dbReference type="ARBA" id="ARBA00007197"/>
    </source>
</evidence>
<dbReference type="GO" id="GO:0009734">
    <property type="term" value="P:auxin-activated signaling pathway"/>
    <property type="evidence" value="ECO:0007669"/>
    <property type="project" value="UniProtKB-UniRule"/>
</dbReference>
<evidence type="ECO:0000256" key="9">
    <source>
        <dbReference type="ARBA" id="ARBA00023242"/>
    </source>
</evidence>
<protein>
    <recommendedName>
        <fullName evidence="12">Auxin-responsive protein</fullName>
    </recommendedName>
</protein>
<dbReference type="HAMAP" id="MF_00368">
    <property type="entry name" value="Ribosomal_bL12"/>
    <property type="match status" value="1"/>
</dbReference>
<comment type="subunit">
    <text evidence="12">Homodimers and heterodimers.</text>
</comment>
<keyword evidence="14" id="KW-0812">Transmembrane</keyword>